<reference evidence="3" key="1">
    <citation type="journal article" date="2019" name="Int. J. Syst. Evol. Microbiol.">
        <title>The Global Catalogue of Microorganisms (GCM) 10K type strain sequencing project: providing services to taxonomists for standard genome sequencing and annotation.</title>
        <authorList>
            <consortium name="The Broad Institute Genomics Platform"/>
            <consortium name="The Broad Institute Genome Sequencing Center for Infectious Disease"/>
            <person name="Wu L."/>
            <person name="Ma J."/>
        </authorList>
    </citation>
    <scope>NUCLEOTIDE SEQUENCE [LARGE SCALE GENOMIC DNA]</scope>
    <source>
        <strain evidence="3">JCM 18459</strain>
    </source>
</reference>
<dbReference type="InterPro" id="IPR003615">
    <property type="entry name" value="HNH_nuc"/>
</dbReference>
<dbReference type="Pfam" id="PF02720">
    <property type="entry name" value="DUF222"/>
    <property type="match status" value="1"/>
</dbReference>
<evidence type="ECO:0000259" key="1">
    <source>
        <dbReference type="Pfam" id="PF02720"/>
    </source>
</evidence>
<dbReference type="Proteomes" id="UP001500221">
    <property type="component" value="Unassembled WGS sequence"/>
</dbReference>
<accession>A0ABP9PE22</accession>
<name>A0ABP9PE22_9ACTN</name>
<gene>
    <name evidence="2" type="ORF">GCM10023340_09360</name>
</gene>
<evidence type="ECO:0000313" key="3">
    <source>
        <dbReference type="Proteomes" id="UP001500221"/>
    </source>
</evidence>
<feature type="domain" description="DUF222" evidence="1">
    <location>
        <begin position="77"/>
        <end position="373"/>
    </location>
</feature>
<dbReference type="EMBL" id="BAABKG010000001">
    <property type="protein sequence ID" value="GAA5143598.1"/>
    <property type="molecule type" value="Genomic_DNA"/>
</dbReference>
<protein>
    <recommendedName>
        <fullName evidence="1">DUF222 domain-containing protein</fullName>
    </recommendedName>
</protein>
<keyword evidence="3" id="KW-1185">Reference proteome</keyword>
<dbReference type="InterPro" id="IPR003870">
    <property type="entry name" value="DUF222"/>
</dbReference>
<evidence type="ECO:0000313" key="2">
    <source>
        <dbReference type="EMBL" id="GAA5143598.1"/>
    </source>
</evidence>
<dbReference type="CDD" id="cd00085">
    <property type="entry name" value="HNHc"/>
    <property type="match status" value="1"/>
</dbReference>
<sequence>MQRADIHTLNLGREFDGRIVSGACLSIRMAKGANTVEPGHPIPAAVVRVLAEIGNVADAPAWSLRSSETREALVGIARARAVLDELEARLLAEGETAGAFGEVGATSAAAWLAHATRMTRREARRRVALASALGRHETTREAMAGGQVLADQATVVCEAVEALPDEPEVRQRCEKELVRLAEHHDARELKILGRRVLEVVDPAAADAHEAALLEREEKAAARTTSFSMWDDGDGTVRGRFTLPALQGGMLRKALTAIAAPKHQRATGQAYDHTRPSPERLGQAFGEYVAHYPADKLPHAGGINATVVVTMTLDTLKGGLAAATIDTGGRLSAGAVRRLACEAGLVPVVLDGGSKPLDVGRQRRFHTPAQRLALTITQKHCQGPGCDVPAWLCHVHHDNPWHRGGGTSVRDGRLLCPRHHTLVHRDPPTLVPRT</sequence>
<proteinExistence type="predicted"/>
<organism evidence="2 3">
    <name type="scientific">Nocardioides marinquilinus</name>
    <dbReference type="NCBI Taxonomy" id="1210400"/>
    <lineage>
        <taxon>Bacteria</taxon>
        <taxon>Bacillati</taxon>
        <taxon>Actinomycetota</taxon>
        <taxon>Actinomycetes</taxon>
        <taxon>Propionibacteriales</taxon>
        <taxon>Nocardioidaceae</taxon>
        <taxon>Nocardioides</taxon>
    </lineage>
</organism>
<comment type="caution">
    <text evidence="2">The sequence shown here is derived from an EMBL/GenBank/DDBJ whole genome shotgun (WGS) entry which is preliminary data.</text>
</comment>